<proteinExistence type="predicted"/>
<dbReference type="InterPro" id="IPR052848">
    <property type="entry name" value="CHCH_domain-containing_protein"/>
</dbReference>
<dbReference type="GO" id="GO:0005758">
    <property type="term" value="C:mitochondrial intermembrane space"/>
    <property type="evidence" value="ECO:0007669"/>
    <property type="project" value="TreeGrafter"/>
</dbReference>
<dbReference type="Gene3D" id="1.10.287.2900">
    <property type="match status" value="2"/>
</dbReference>
<evidence type="ECO:0000313" key="3">
    <source>
        <dbReference type="Proteomes" id="UP001347796"/>
    </source>
</evidence>
<dbReference type="PROSITE" id="PS51808">
    <property type="entry name" value="CHCH"/>
    <property type="match status" value="1"/>
</dbReference>
<evidence type="ECO:0000313" key="2">
    <source>
        <dbReference type="EMBL" id="KAK6195060.1"/>
    </source>
</evidence>
<dbReference type="InterPro" id="IPR031731">
    <property type="entry name" value="CX9C"/>
</dbReference>
<sequence length="105" mass="12132">MEEGCGRYFHNYGRCVEKFPQTWQIDCLQQKLKLNKCADSNPLVVEVKKKCANEFQHYDKCAHKNQDNLDNCIEQFHAFDICAEKIAKKIRSKRSSTSINSTGVS</sequence>
<gene>
    <name evidence="2" type="ORF">SNE40_000568</name>
</gene>
<dbReference type="Pfam" id="PF16860">
    <property type="entry name" value="CX9C"/>
    <property type="match status" value="1"/>
</dbReference>
<dbReference type="PANTHER" id="PTHR47106:SF1">
    <property type="entry name" value="COILED-COIL-HELIX-COILED-COIL-HELIX DOMAIN-CONTAINING PROTEIN 5"/>
    <property type="match status" value="1"/>
</dbReference>
<reference evidence="2 3" key="1">
    <citation type="submission" date="2024-01" db="EMBL/GenBank/DDBJ databases">
        <title>The genome of the rayed Mediterranean limpet Patella caerulea (Linnaeus, 1758).</title>
        <authorList>
            <person name="Anh-Thu Weber A."/>
            <person name="Halstead-Nussloch G."/>
        </authorList>
    </citation>
    <scope>NUCLEOTIDE SEQUENCE [LARGE SCALE GENOMIC DNA]</scope>
    <source>
        <strain evidence="2">AATW-2023a</strain>
        <tissue evidence="2">Whole specimen</tissue>
    </source>
</reference>
<feature type="domain" description="IMS import disulfide relay-system CHCH-CHCH-like Cx9C" evidence="1">
    <location>
        <begin position="3"/>
        <end position="42"/>
    </location>
</feature>
<dbReference type="PANTHER" id="PTHR47106">
    <property type="entry name" value="COILED-COIL-HELIX-COILED-COIL-HELIX DOMAIN-CONTAINING PROTEIN 5"/>
    <property type="match status" value="1"/>
</dbReference>
<dbReference type="AlphaFoldDB" id="A0AAN8KAQ8"/>
<dbReference type="Proteomes" id="UP001347796">
    <property type="component" value="Unassembled WGS sequence"/>
</dbReference>
<evidence type="ECO:0000259" key="1">
    <source>
        <dbReference type="Pfam" id="PF16860"/>
    </source>
</evidence>
<comment type="caution">
    <text evidence="2">The sequence shown here is derived from an EMBL/GenBank/DDBJ whole genome shotgun (WGS) entry which is preliminary data.</text>
</comment>
<dbReference type="EMBL" id="JAZGQO010000001">
    <property type="protein sequence ID" value="KAK6195060.1"/>
    <property type="molecule type" value="Genomic_DNA"/>
</dbReference>
<organism evidence="2 3">
    <name type="scientific">Patella caerulea</name>
    <name type="common">Rayed Mediterranean limpet</name>
    <dbReference type="NCBI Taxonomy" id="87958"/>
    <lineage>
        <taxon>Eukaryota</taxon>
        <taxon>Metazoa</taxon>
        <taxon>Spiralia</taxon>
        <taxon>Lophotrochozoa</taxon>
        <taxon>Mollusca</taxon>
        <taxon>Gastropoda</taxon>
        <taxon>Patellogastropoda</taxon>
        <taxon>Patelloidea</taxon>
        <taxon>Patellidae</taxon>
        <taxon>Patella</taxon>
    </lineage>
</organism>
<protein>
    <recommendedName>
        <fullName evidence="1">IMS import disulfide relay-system CHCH-CHCH-like Cx9C domain-containing protein</fullName>
    </recommendedName>
</protein>
<dbReference type="GO" id="GO:0045333">
    <property type="term" value="P:cellular respiration"/>
    <property type="evidence" value="ECO:0007669"/>
    <property type="project" value="TreeGrafter"/>
</dbReference>
<accession>A0AAN8KAQ8</accession>
<name>A0AAN8KAQ8_PATCE</name>
<keyword evidence="3" id="KW-1185">Reference proteome</keyword>